<dbReference type="Proteomes" id="UP000805649">
    <property type="component" value="Unassembled WGS sequence"/>
</dbReference>
<proteinExistence type="predicted"/>
<evidence type="ECO:0000313" key="1">
    <source>
        <dbReference type="EMBL" id="KAL0930200.1"/>
    </source>
</evidence>
<reference evidence="1 2" key="1">
    <citation type="journal article" date="2020" name="Phytopathology">
        <title>Genome Sequence Resources of Colletotrichum truncatum, C. plurivorum, C. musicola, and C. sojae: Four Species Pathogenic to Soybean (Glycine max).</title>
        <authorList>
            <person name="Rogerio F."/>
            <person name="Boufleur T.R."/>
            <person name="Ciampi-Guillardi M."/>
            <person name="Sukno S.A."/>
            <person name="Thon M.R."/>
            <person name="Massola Junior N.S."/>
            <person name="Baroncelli R."/>
        </authorList>
    </citation>
    <scope>NUCLEOTIDE SEQUENCE [LARGE SCALE GENOMIC DNA]</scope>
    <source>
        <strain evidence="1 2">CMES1059</strain>
    </source>
</reference>
<protein>
    <submittedName>
        <fullName evidence="1">Uncharacterized protein</fullName>
    </submittedName>
</protein>
<evidence type="ECO:0000313" key="2">
    <source>
        <dbReference type="Proteomes" id="UP000805649"/>
    </source>
</evidence>
<name>A0ACC3YEG2_COLTU</name>
<keyword evidence="2" id="KW-1185">Reference proteome</keyword>
<organism evidence="1 2">
    <name type="scientific">Colletotrichum truncatum</name>
    <name type="common">Anthracnose fungus</name>
    <name type="synonym">Colletotrichum capsici</name>
    <dbReference type="NCBI Taxonomy" id="5467"/>
    <lineage>
        <taxon>Eukaryota</taxon>
        <taxon>Fungi</taxon>
        <taxon>Dikarya</taxon>
        <taxon>Ascomycota</taxon>
        <taxon>Pezizomycotina</taxon>
        <taxon>Sordariomycetes</taxon>
        <taxon>Hypocreomycetidae</taxon>
        <taxon>Glomerellales</taxon>
        <taxon>Glomerellaceae</taxon>
        <taxon>Colletotrichum</taxon>
        <taxon>Colletotrichum truncatum species complex</taxon>
    </lineage>
</organism>
<accession>A0ACC3YEG2</accession>
<sequence>MASCEVLGRPELYGLGLRVAFYVQWFGAIVVEYLEIADLPDIRLIGLLFSAAAFLGLVIKISLATLQPADVYIVFLLAMGSYLFLVPLYLWKALTCFNPYWNPFRWSKEEPSPAFKGLNFALLMGLATFGVYVWCSFMPENDCSSSQYGFFFSRVSLGNKGFIAFNAALCLIILLVCLVILLLMTGWKVPFWREKRKKRRIKKMHIMMIKELKTLSNVAVAATLTAAIELTVSWNDIQDVNNVADTAQTLPLFISVGFLIRILFLHFAGASGESDSSEEDSDEGSSSYMTEPQGGVPRPPPVHPRRSGV</sequence>
<gene>
    <name evidence="1" type="ORF">CTRU02_215020</name>
</gene>
<comment type="caution">
    <text evidence="1">The sequence shown here is derived from an EMBL/GenBank/DDBJ whole genome shotgun (WGS) entry which is preliminary data.</text>
</comment>
<dbReference type="EMBL" id="VUJX02000012">
    <property type="protein sequence ID" value="KAL0930200.1"/>
    <property type="molecule type" value="Genomic_DNA"/>
</dbReference>